<keyword evidence="2" id="KW-1185">Reference proteome</keyword>
<dbReference type="RefSeq" id="WP_226728893.1">
    <property type="nucleotide sequence ID" value="NZ_JAJAUY010000091.1"/>
</dbReference>
<protein>
    <recommendedName>
        <fullName evidence="3">Ferredoxin</fullName>
    </recommendedName>
</protein>
<name>A0ABS8BB06_9ACTN</name>
<organism evidence="1 2">
    <name type="scientific">Streptomyces antimicrobicus</name>
    <dbReference type="NCBI Taxonomy" id="2883108"/>
    <lineage>
        <taxon>Bacteria</taxon>
        <taxon>Bacillati</taxon>
        <taxon>Actinomycetota</taxon>
        <taxon>Actinomycetes</taxon>
        <taxon>Kitasatosporales</taxon>
        <taxon>Streptomycetaceae</taxon>
        <taxon>Streptomyces</taxon>
    </lineage>
</organism>
<gene>
    <name evidence="1" type="ORF">LG632_20785</name>
</gene>
<proteinExistence type="predicted"/>
<accession>A0ABS8BB06</accession>
<reference evidence="1 2" key="1">
    <citation type="submission" date="2021-10" db="EMBL/GenBank/DDBJ databases">
        <title>Streptomyces sp. strain SMC 277, a novel streptomycete isolated from soil.</title>
        <authorList>
            <person name="Chanama M."/>
        </authorList>
    </citation>
    <scope>NUCLEOTIDE SEQUENCE [LARGE SCALE GENOMIC DNA]</scope>
    <source>
        <strain evidence="1 2">SMC 277</strain>
    </source>
</reference>
<dbReference type="EMBL" id="JAJAUY010000091">
    <property type="protein sequence ID" value="MCB5181804.1"/>
    <property type="molecule type" value="Genomic_DNA"/>
</dbReference>
<evidence type="ECO:0008006" key="3">
    <source>
        <dbReference type="Google" id="ProtNLM"/>
    </source>
</evidence>
<sequence>MNSSSALPSCPLCRTRAQRVSWRSAPGEGPVEVVLQPCGHVLTCARAPEIVCEAVPSGVPERAAGPA</sequence>
<comment type="caution">
    <text evidence="1">The sequence shown here is derived from an EMBL/GenBank/DDBJ whole genome shotgun (WGS) entry which is preliminary data.</text>
</comment>
<dbReference type="Proteomes" id="UP001199054">
    <property type="component" value="Unassembled WGS sequence"/>
</dbReference>
<evidence type="ECO:0000313" key="2">
    <source>
        <dbReference type="Proteomes" id="UP001199054"/>
    </source>
</evidence>
<evidence type="ECO:0000313" key="1">
    <source>
        <dbReference type="EMBL" id="MCB5181804.1"/>
    </source>
</evidence>